<dbReference type="AlphaFoldDB" id="A0A512PND0"/>
<accession>A0A512PND0</accession>
<evidence type="ECO:0000313" key="2">
    <source>
        <dbReference type="Proteomes" id="UP000321569"/>
    </source>
</evidence>
<sequence>MGIFVGGAYGQTFVLRSCSAIVIKFTHTLSITGLEAETTKLPDKKASSSELECSVDEAFDVMLPKGNFNGLDSLI</sequence>
<name>A0A512PND0_9LACO</name>
<gene>
    <name evidence="1" type="ORF">LRA02_15410</name>
</gene>
<evidence type="ECO:0000313" key="1">
    <source>
        <dbReference type="EMBL" id="GEP72673.1"/>
    </source>
</evidence>
<reference evidence="1 2" key="1">
    <citation type="submission" date="2019-07" db="EMBL/GenBank/DDBJ databases">
        <title>Whole genome shotgun sequence of Lactobacillus rapi NBRC 109618.</title>
        <authorList>
            <person name="Hosoyama A."/>
            <person name="Uohara A."/>
            <person name="Ohji S."/>
            <person name="Ichikawa N."/>
        </authorList>
    </citation>
    <scope>NUCLEOTIDE SEQUENCE [LARGE SCALE GENOMIC DNA]</scope>
    <source>
        <strain evidence="1 2">NBRC 109618</strain>
    </source>
</reference>
<proteinExistence type="predicted"/>
<dbReference type="EMBL" id="BKAM01000027">
    <property type="protein sequence ID" value="GEP72673.1"/>
    <property type="molecule type" value="Genomic_DNA"/>
</dbReference>
<dbReference type="Proteomes" id="UP000321569">
    <property type="component" value="Unassembled WGS sequence"/>
</dbReference>
<protein>
    <submittedName>
        <fullName evidence="1">Uncharacterized protein</fullName>
    </submittedName>
</protein>
<organism evidence="1 2">
    <name type="scientific">Lentilactobacillus rapi</name>
    <dbReference type="NCBI Taxonomy" id="481723"/>
    <lineage>
        <taxon>Bacteria</taxon>
        <taxon>Bacillati</taxon>
        <taxon>Bacillota</taxon>
        <taxon>Bacilli</taxon>
        <taxon>Lactobacillales</taxon>
        <taxon>Lactobacillaceae</taxon>
        <taxon>Lentilactobacillus</taxon>
    </lineage>
</organism>
<comment type="caution">
    <text evidence="1">The sequence shown here is derived from an EMBL/GenBank/DDBJ whole genome shotgun (WGS) entry which is preliminary data.</text>
</comment>